<evidence type="ECO:0000256" key="2">
    <source>
        <dbReference type="ARBA" id="ARBA00022448"/>
    </source>
</evidence>
<dbReference type="Proteomes" id="UP000291469">
    <property type="component" value="Chromosome"/>
</dbReference>
<accession>A0A411YDP5</accession>
<keyword evidence="4 7" id="KW-0812">Transmembrane</keyword>
<dbReference type="InterPro" id="IPR000515">
    <property type="entry name" value="MetI-like"/>
</dbReference>
<dbReference type="SUPFAM" id="SSF161098">
    <property type="entry name" value="MetI-like"/>
    <property type="match status" value="1"/>
</dbReference>
<dbReference type="PROSITE" id="PS50928">
    <property type="entry name" value="ABC_TM1"/>
    <property type="match status" value="1"/>
</dbReference>
<reference evidence="9 10" key="1">
    <citation type="submission" date="2019-01" db="EMBL/GenBank/DDBJ databases">
        <title>Egibacter rhizosphaerae EGI 80759T.</title>
        <authorList>
            <person name="Chen D.-D."/>
            <person name="Tian Y."/>
            <person name="Jiao J.-Y."/>
            <person name="Zhang X.-T."/>
            <person name="Zhang Y.-G."/>
            <person name="Zhang Y."/>
            <person name="Xiao M."/>
            <person name="Shu W.-S."/>
            <person name="Li W.-J."/>
        </authorList>
    </citation>
    <scope>NUCLEOTIDE SEQUENCE [LARGE SCALE GENOMIC DNA]</scope>
    <source>
        <strain evidence="9 10">EGI 80759</strain>
    </source>
</reference>
<dbReference type="RefSeq" id="WP_131154315.1">
    <property type="nucleotide sequence ID" value="NZ_CP036402.1"/>
</dbReference>
<evidence type="ECO:0000256" key="3">
    <source>
        <dbReference type="ARBA" id="ARBA00022475"/>
    </source>
</evidence>
<comment type="subcellular location">
    <subcellularLocation>
        <location evidence="1 7">Cell membrane</location>
        <topology evidence="1 7">Multi-pass membrane protein</topology>
    </subcellularLocation>
</comment>
<keyword evidence="3" id="KW-1003">Cell membrane</keyword>
<feature type="transmembrane region" description="Helical" evidence="7">
    <location>
        <begin position="82"/>
        <end position="111"/>
    </location>
</feature>
<dbReference type="InterPro" id="IPR005769">
    <property type="entry name" value="PhnE/PtxC"/>
</dbReference>
<evidence type="ECO:0000256" key="1">
    <source>
        <dbReference type="ARBA" id="ARBA00004651"/>
    </source>
</evidence>
<dbReference type="AlphaFoldDB" id="A0A411YDP5"/>
<comment type="similarity">
    <text evidence="7">Belongs to the binding-protein-dependent transport system permease family.</text>
</comment>
<keyword evidence="6 7" id="KW-0472">Membrane</keyword>
<feature type="transmembrane region" description="Helical" evidence="7">
    <location>
        <begin position="25"/>
        <end position="46"/>
    </location>
</feature>
<dbReference type="PANTHER" id="PTHR30043:SF1">
    <property type="entry name" value="ABC TRANSPORT SYSTEM PERMEASE PROTEIN P69"/>
    <property type="match status" value="1"/>
</dbReference>
<feature type="transmembrane region" description="Helical" evidence="7">
    <location>
        <begin position="245"/>
        <end position="266"/>
    </location>
</feature>
<evidence type="ECO:0000313" key="10">
    <source>
        <dbReference type="Proteomes" id="UP000291469"/>
    </source>
</evidence>
<dbReference type="OrthoDB" id="9808005at2"/>
<dbReference type="PANTHER" id="PTHR30043">
    <property type="entry name" value="PHOSPHONATES TRANSPORT SYSTEM PERMEASE PROTEIN"/>
    <property type="match status" value="1"/>
</dbReference>
<evidence type="ECO:0000256" key="7">
    <source>
        <dbReference type="RuleBase" id="RU363032"/>
    </source>
</evidence>
<evidence type="ECO:0000259" key="8">
    <source>
        <dbReference type="PROSITE" id="PS50928"/>
    </source>
</evidence>
<evidence type="ECO:0000256" key="6">
    <source>
        <dbReference type="ARBA" id="ARBA00023136"/>
    </source>
</evidence>
<feature type="transmembrane region" description="Helical" evidence="7">
    <location>
        <begin position="213"/>
        <end position="233"/>
    </location>
</feature>
<feature type="transmembrane region" description="Helical" evidence="7">
    <location>
        <begin position="132"/>
        <end position="155"/>
    </location>
</feature>
<keyword evidence="10" id="KW-1185">Reference proteome</keyword>
<feature type="transmembrane region" description="Helical" evidence="7">
    <location>
        <begin position="58"/>
        <end position="76"/>
    </location>
</feature>
<dbReference type="Pfam" id="PF00528">
    <property type="entry name" value="BPD_transp_1"/>
    <property type="match status" value="1"/>
</dbReference>
<protein>
    <submittedName>
        <fullName evidence="9">Phosphonate ABC transporter, permease protein PhnE</fullName>
    </submittedName>
</protein>
<dbReference type="GO" id="GO:0015416">
    <property type="term" value="F:ABC-type phosphonate transporter activity"/>
    <property type="evidence" value="ECO:0007669"/>
    <property type="project" value="InterPro"/>
</dbReference>
<dbReference type="KEGG" id="erz:ER308_07020"/>
<dbReference type="EMBL" id="CP036402">
    <property type="protein sequence ID" value="QBI19318.1"/>
    <property type="molecule type" value="Genomic_DNA"/>
</dbReference>
<sequence length="292" mass="31939">MSRTETPAERHVRESVRPEKPFARFRWTVTVVVLGVFLWSTLTVDAAWGRLLQAPERAWTFLVLVIENASLAPLLIALEDMWISVAIAWIATIIGVVLSFPLIFLAAYNLVPRWIVQPVRQVLNVFRAIPEIALAIAFVPFFGLDPVTAALAMGISSIGTLGKLSAEIVEDIDRGPLEAVEASGGGWLSKVRWGVLPQAMPEIAAFWLYRFEINVRVSAVLGVIGMGGIGTFVQEAMRFNDYERIGLGLVVVVVVTILIDTVSSALRRRLIAGVPVSVDAKRQQIPDGTSSP</sequence>
<keyword evidence="5 7" id="KW-1133">Transmembrane helix</keyword>
<proteinExistence type="inferred from homology"/>
<gene>
    <name evidence="9" type="primary">phnE</name>
    <name evidence="9" type="ORF">ER308_07020</name>
</gene>
<dbReference type="NCBIfam" id="TIGR01097">
    <property type="entry name" value="PhnE"/>
    <property type="match status" value="1"/>
</dbReference>
<dbReference type="Gene3D" id="1.10.3720.10">
    <property type="entry name" value="MetI-like"/>
    <property type="match status" value="1"/>
</dbReference>
<evidence type="ECO:0000256" key="4">
    <source>
        <dbReference type="ARBA" id="ARBA00022692"/>
    </source>
</evidence>
<name>A0A411YDP5_9ACTN</name>
<evidence type="ECO:0000313" key="9">
    <source>
        <dbReference type="EMBL" id="QBI19318.1"/>
    </source>
</evidence>
<keyword evidence="2 7" id="KW-0813">Transport</keyword>
<dbReference type="CDD" id="cd06261">
    <property type="entry name" value="TM_PBP2"/>
    <property type="match status" value="1"/>
</dbReference>
<feature type="domain" description="ABC transmembrane type-1" evidence="8">
    <location>
        <begin position="81"/>
        <end position="263"/>
    </location>
</feature>
<evidence type="ECO:0000256" key="5">
    <source>
        <dbReference type="ARBA" id="ARBA00022989"/>
    </source>
</evidence>
<dbReference type="GO" id="GO:0005886">
    <property type="term" value="C:plasma membrane"/>
    <property type="evidence" value="ECO:0007669"/>
    <property type="project" value="UniProtKB-SubCell"/>
</dbReference>
<organism evidence="9 10">
    <name type="scientific">Egibacter rhizosphaerae</name>
    <dbReference type="NCBI Taxonomy" id="1670831"/>
    <lineage>
        <taxon>Bacteria</taxon>
        <taxon>Bacillati</taxon>
        <taxon>Actinomycetota</taxon>
        <taxon>Nitriliruptoria</taxon>
        <taxon>Egibacterales</taxon>
        <taxon>Egibacteraceae</taxon>
        <taxon>Egibacter</taxon>
    </lineage>
</organism>
<dbReference type="InterPro" id="IPR035906">
    <property type="entry name" value="MetI-like_sf"/>
</dbReference>